<accession>A0ABQ7NDM4</accession>
<gene>
    <name evidence="1" type="primary">A02g501680.1_BraROA</name>
    <name evidence="1" type="ORF">IGI04_005298</name>
</gene>
<dbReference type="Proteomes" id="UP000823674">
    <property type="component" value="Chromosome A02"/>
</dbReference>
<evidence type="ECO:0000313" key="2">
    <source>
        <dbReference type="Proteomes" id="UP000823674"/>
    </source>
</evidence>
<reference evidence="1 2" key="1">
    <citation type="submission" date="2021-03" db="EMBL/GenBank/DDBJ databases">
        <authorList>
            <person name="King G.J."/>
            <person name="Bancroft I."/>
            <person name="Baten A."/>
            <person name="Bloomfield J."/>
            <person name="Borpatragohain P."/>
            <person name="He Z."/>
            <person name="Irish N."/>
            <person name="Irwin J."/>
            <person name="Liu K."/>
            <person name="Mauleon R.P."/>
            <person name="Moore J."/>
            <person name="Morris R."/>
            <person name="Ostergaard L."/>
            <person name="Wang B."/>
            <person name="Wells R."/>
        </authorList>
    </citation>
    <scope>NUCLEOTIDE SEQUENCE [LARGE SCALE GENOMIC DNA]</scope>
    <source>
        <strain evidence="1">R-o-18</strain>
        <tissue evidence="1">Leaf</tissue>
    </source>
</reference>
<name>A0ABQ7NDM4_BRACM</name>
<keyword evidence="2" id="KW-1185">Reference proteome</keyword>
<sequence length="125" mass="14121">MIYNGRKETLPGYLHRKRLLRSTRRRLLHKRPFCNRDGEILCPLSVSNLLLRDQTAIHHYRVTLRAVTSRLPPHLQVGGSSSSVVPSSVTSPSLQPANQTGLDPIYRLEGIHSQTKGFIFTQPVL</sequence>
<evidence type="ECO:0000313" key="1">
    <source>
        <dbReference type="EMBL" id="KAG5408979.1"/>
    </source>
</evidence>
<protein>
    <submittedName>
        <fullName evidence="1">Uncharacterized protein</fullName>
    </submittedName>
</protein>
<proteinExistence type="predicted"/>
<organism evidence="1 2">
    <name type="scientific">Brassica rapa subsp. trilocularis</name>
    <dbReference type="NCBI Taxonomy" id="1813537"/>
    <lineage>
        <taxon>Eukaryota</taxon>
        <taxon>Viridiplantae</taxon>
        <taxon>Streptophyta</taxon>
        <taxon>Embryophyta</taxon>
        <taxon>Tracheophyta</taxon>
        <taxon>Spermatophyta</taxon>
        <taxon>Magnoliopsida</taxon>
        <taxon>eudicotyledons</taxon>
        <taxon>Gunneridae</taxon>
        <taxon>Pentapetalae</taxon>
        <taxon>rosids</taxon>
        <taxon>malvids</taxon>
        <taxon>Brassicales</taxon>
        <taxon>Brassicaceae</taxon>
        <taxon>Brassiceae</taxon>
        <taxon>Brassica</taxon>
    </lineage>
</organism>
<comment type="caution">
    <text evidence="1">The sequence shown here is derived from an EMBL/GenBank/DDBJ whole genome shotgun (WGS) entry which is preliminary data.</text>
</comment>
<dbReference type="EMBL" id="JADBGQ010000002">
    <property type="protein sequence ID" value="KAG5408979.1"/>
    <property type="molecule type" value="Genomic_DNA"/>
</dbReference>